<accession>A0A0V8QDZ3</accession>
<dbReference type="GO" id="GO:0005524">
    <property type="term" value="F:ATP binding"/>
    <property type="evidence" value="ECO:0007669"/>
    <property type="project" value="UniProtKB-KW"/>
</dbReference>
<evidence type="ECO:0000256" key="6">
    <source>
        <dbReference type="ARBA" id="ARBA00022777"/>
    </source>
</evidence>
<dbReference type="GO" id="GO:0071555">
    <property type="term" value="P:cell wall organization"/>
    <property type="evidence" value="ECO:0007669"/>
    <property type="project" value="InterPro"/>
</dbReference>
<evidence type="ECO:0000259" key="13">
    <source>
        <dbReference type="Pfam" id="PF06580"/>
    </source>
</evidence>
<dbReference type="InterPro" id="IPR036890">
    <property type="entry name" value="HATPase_C_sf"/>
</dbReference>
<evidence type="ECO:0000256" key="2">
    <source>
        <dbReference type="ARBA" id="ARBA00022475"/>
    </source>
</evidence>
<keyword evidence="9" id="KW-0902">Two-component regulatory system</keyword>
<feature type="transmembrane region" description="Helical" evidence="11">
    <location>
        <begin position="171"/>
        <end position="191"/>
    </location>
</feature>
<dbReference type="InterPro" id="IPR003594">
    <property type="entry name" value="HATPase_dom"/>
</dbReference>
<protein>
    <submittedName>
        <fullName evidence="15">Uncharacterized protein</fullName>
    </submittedName>
</protein>
<sequence length="546" mass="61356">MKRELFITLILNVGILLLIAGTLVNIKFVRRLLIKKDEKIENRLLLGIIFGVMSIVSTYIGLGVHGAIVNTRVIGVLAAGILGGPYVGMVAAILAGIHRYFFDISGLTSFACAVSTVFEGAIGSVAYLYLEKRKTSLAITGLIAVGAQILQMIIILLIAKPFSAAWELVQVIALPMILINSFGTMLFFSTFNRIYLERDYDISYHQSQVLKIAERSLPHLRNGLNNEVAMKKVVDIICQAMPEFRAIITNSEQILADSKEISLPLDPVDFVKRAITVDDTILQSVEDGKKSFCIIAAPLKEGDGSVGGLVVITKKQRIATDTDKLFVEGLARLFSTMLELSKISYEIEMKRKMEFRALQAQINPHFLYNTLNTLSSICRENPKRTRELLLLLSHYFRYTLEINKEFISLKDEVKAIKSYLEIEFARFEDKLRVCWEIDSELNGNIPPLLLQPLVENAVKYGAKEDGTRDINISIKKGKNSLLFQVQDQGKGFPREELERFQKEEKEGYSGIYNVHRRIKNIYPGNQGLMLSNKEAGAEVRLEIPLM</sequence>
<evidence type="ECO:0000256" key="3">
    <source>
        <dbReference type="ARBA" id="ARBA00022679"/>
    </source>
</evidence>
<dbReference type="GO" id="GO:0000155">
    <property type="term" value="F:phosphorelay sensor kinase activity"/>
    <property type="evidence" value="ECO:0007669"/>
    <property type="project" value="InterPro"/>
</dbReference>
<evidence type="ECO:0000313" key="16">
    <source>
        <dbReference type="Proteomes" id="UP000054874"/>
    </source>
</evidence>
<name>A0A0V8QDZ3_9FIRM</name>
<dbReference type="AlphaFoldDB" id="A0A0V8QDZ3"/>
<evidence type="ECO:0000256" key="10">
    <source>
        <dbReference type="ARBA" id="ARBA00023136"/>
    </source>
</evidence>
<evidence type="ECO:0000259" key="14">
    <source>
        <dbReference type="Pfam" id="PF07694"/>
    </source>
</evidence>
<evidence type="ECO:0000313" key="15">
    <source>
        <dbReference type="EMBL" id="KSV58281.1"/>
    </source>
</evidence>
<keyword evidence="2" id="KW-1003">Cell membrane</keyword>
<gene>
    <name evidence="15" type="ORF">ASU35_13305</name>
</gene>
<feature type="domain" description="Signal transduction histidine kinase 5TM receptor LytS transmembrane region" evidence="14">
    <location>
        <begin position="27"/>
        <end position="191"/>
    </location>
</feature>
<comment type="caution">
    <text evidence="15">The sequence shown here is derived from an EMBL/GenBank/DDBJ whole genome shotgun (WGS) entry which is preliminary data.</text>
</comment>
<dbReference type="PANTHER" id="PTHR34220">
    <property type="entry name" value="SENSOR HISTIDINE KINASE YPDA"/>
    <property type="match status" value="1"/>
</dbReference>
<dbReference type="EMBL" id="LNAM01000177">
    <property type="protein sequence ID" value="KSV58281.1"/>
    <property type="molecule type" value="Genomic_DNA"/>
</dbReference>
<dbReference type="PANTHER" id="PTHR34220:SF7">
    <property type="entry name" value="SENSOR HISTIDINE KINASE YPDA"/>
    <property type="match status" value="1"/>
</dbReference>
<evidence type="ECO:0000256" key="1">
    <source>
        <dbReference type="ARBA" id="ARBA00004651"/>
    </source>
</evidence>
<evidence type="ECO:0000256" key="9">
    <source>
        <dbReference type="ARBA" id="ARBA00023012"/>
    </source>
</evidence>
<dbReference type="SUPFAM" id="SSF55874">
    <property type="entry name" value="ATPase domain of HSP90 chaperone/DNA topoisomerase II/histidine kinase"/>
    <property type="match status" value="1"/>
</dbReference>
<evidence type="ECO:0000256" key="5">
    <source>
        <dbReference type="ARBA" id="ARBA00022741"/>
    </source>
</evidence>
<dbReference type="InterPro" id="IPR050640">
    <property type="entry name" value="Bact_2-comp_sensor_kinase"/>
</dbReference>
<evidence type="ECO:0000256" key="11">
    <source>
        <dbReference type="SAM" id="Phobius"/>
    </source>
</evidence>
<dbReference type="Pfam" id="PF07694">
    <property type="entry name" value="5TM-5TMR_LYT"/>
    <property type="match status" value="1"/>
</dbReference>
<dbReference type="OrthoDB" id="138378at2"/>
<keyword evidence="16" id="KW-1185">Reference proteome</keyword>
<keyword evidence="10 11" id="KW-0472">Membrane</keyword>
<dbReference type="InterPro" id="IPR010559">
    <property type="entry name" value="Sig_transdc_His_kin_internal"/>
</dbReference>
<dbReference type="Pfam" id="PF06580">
    <property type="entry name" value="His_kinase"/>
    <property type="match status" value="1"/>
</dbReference>
<keyword evidence="3" id="KW-0808">Transferase</keyword>
<keyword evidence="6" id="KW-0418">Kinase</keyword>
<keyword evidence="4 11" id="KW-0812">Transmembrane</keyword>
<comment type="subcellular location">
    <subcellularLocation>
        <location evidence="1">Cell membrane</location>
        <topology evidence="1">Multi-pass membrane protein</topology>
    </subcellularLocation>
</comment>
<dbReference type="Gene3D" id="3.30.565.10">
    <property type="entry name" value="Histidine kinase-like ATPase, C-terminal domain"/>
    <property type="match status" value="1"/>
</dbReference>
<organism evidence="15 16">
    <name type="scientific">Acetivibrio ethanolgignens</name>
    <dbReference type="NCBI Taxonomy" id="290052"/>
    <lineage>
        <taxon>Bacteria</taxon>
        <taxon>Bacillati</taxon>
        <taxon>Bacillota</taxon>
        <taxon>Clostridia</taxon>
        <taxon>Eubacteriales</taxon>
        <taxon>Oscillospiraceae</taxon>
        <taxon>Acetivibrio</taxon>
    </lineage>
</organism>
<evidence type="ECO:0000256" key="8">
    <source>
        <dbReference type="ARBA" id="ARBA00022989"/>
    </source>
</evidence>
<evidence type="ECO:0000256" key="4">
    <source>
        <dbReference type="ARBA" id="ARBA00022692"/>
    </source>
</evidence>
<evidence type="ECO:0000256" key="7">
    <source>
        <dbReference type="ARBA" id="ARBA00022840"/>
    </source>
</evidence>
<dbReference type="InterPro" id="IPR011620">
    <property type="entry name" value="Sig_transdc_His_kinase_LytS_TM"/>
</dbReference>
<dbReference type="Pfam" id="PF02518">
    <property type="entry name" value="HATPase_c"/>
    <property type="match status" value="1"/>
</dbReference>
<keyword evidence="7" id="KW-0067">ATP-binding</keyword>
<dbReference type="STRING" id="290052.ASU35_13305"/>
<feature type="domain" description="Histidine kinase/HSP90-like ATPase" evidence="12">
    <location>
        <begin position="449"/>
        <end position="545"/>
    </location>
</feature>
<feature type="transmembrane region" description="Helical" evidence="11">
    <location>
        <begin position="107"/>
        <end position="130"/>
    </location>
</feature>
<feature type="transmembrane region" description="Helical" evidence="11">
    <location>
        <begin position="44"/>
        <end position="68"/>
    </location>
</feature>
<feature type="transmembrane region" description="Helical" evidence="11">
    <location>
        <begin position="6"/>
        <end position="24"/>
    </location>
</feature>
<dbReference type="GO" id="GO:0005886">
    <property type="term" value="C:plasma membrane"/>
    <property type="evidence" value="ECO:0007669"/>
    <property type="project" value="UniProtKB-SubCell"/>
</dbReference>
<evidence type="ECO:0000259" key="12">
    <source>
        <dbReference type="Pfam" id="PF02518"/>
    </source>
</evidence>
<feature type="transmembrane region" description="Helical" evidence="11">
    <location>
        <begin position="136"/>
        <end position="159"/>
    </location>
</feature>
<dbReference type="RefSeq" id="WP_058353472.1">
    <property type="nucleotide sequence ID" value="NZ_CABMMD010000177.1"/>
</dbReference>
<feature type="domain" description="Signal transduction histidine kinase internal region" evidence="13">
    <location>
        <begin position="353"/>
        <end position="431"/>
    </location>
</feature>
<keyword evidence="8 11" id="KW-1133">Transmembrane helix</keyword>
<reference evidence="15 16" key="1">
    <citation type="submission" date="2015-11" db="EMBL/GenBank/DDBJ databases">
        <title>Butyribacter intestini gen. nov., sp. nov., a butyric acid-producing bacterium of the family Lachnospiraceae isolated from the human faeces.</title>
        <authorList>
            <person name="Zou Y."/>
            <person name="Xue W."/>
            <person name="Luo G."/>
            <person name="Lv M."/>
        </authorList>
    </citation>
    <scope>NUCLEOTIDE SEQUENCE [LARGE SCALE GENOMIC DNA]</scope>
    <source>
        <strain evidence="15 16">ACET-33324</strain>
    </source>
</reference>
<keyword evidence="5" id="KW-0547">Nucleotide-binding</keyword>
<proteinExistence type="predicted"/>
<dbReference type="Proteomes" id="UP000054874">
    <property type="component" value="Unassembled WGS sequence"/>
</dbReference>
<feature type="transmembrane region" description="Helical" evidence="11">
    <location>
        <begin position="74"/>
        <end position="95"/>
    </location>
</feature>